<evidence type="ECO:0000313" key="3">
    <source>
        <dbReference type="Proteomes" id="UP001157974"/>
    </source>
</evidence>
<sequence length="478" mass="53302">MEQGIRERGRKGRRRWTGNGYRLEKLDYAVVLLIALGILGVIVLLRSSTDELQTGSSSECNNLLIAIGLQDGNFLLRLVEGSDEITSWMNDNELISSSLCVEGFDFHDHYRERLSTVKAAVLESLASLRINLKTVALSYNGKLAVEVNNKPVDKFTSVVDDKYVAINFEKSFRGRLTETKTLPVVDMLDLAERRGVEPDGIVIVRFSGSPEDATSYLRMFLAEPRLGRRVKLLKLELHSAPTYLGGARSTGQQPGGKNEVEKLRRMLLSMDDCITEVIIVEEENYREPPKEDNGLFYAVLAGHATWTARVDPALNSWLKGVNYGRAAIFTNFGIKPGSIEAKALKNHIAVVAAPAHPDSEGTLSLMQSWSHLVRLRASWDLFMKQDTSLKYLILLDDDTFPFTDTFEAVLRECMDPNALEWGGSPESIRVDNGDGPIHGEALRQANLKGEMYRLSAFRPLNELHSAAFVLVTARESSR</sequence>
<keyword evidence="1" id="KW-1133">Transmembrane helix</keyword>
<dbReference type="Proteomes" id="UP001157974">
    <property type="component" value="Unassembled WGS sequence"/>
</dbReference>
<accession>A0AAV8URJ7</accession>
<reference evidence="2 3" key="1">
    <citation type="journal article" date="2023" name="Nat. Commun.">
        <title>Origin of minicircular mitochondrial genomes in red algae.</title>
        <authorList>
            <person name="Lee Y."/>
            <person name="Cho C.H."/>
            <person name="Lee Y.M."/>
            <person name="Park S.I."/>
            <person name="Yang J.H."/>
            <person name="West J.A."/>
            <person name="Bhattacharya D."/>
            <person name="Yoon H.S."/>
        </authorList>
    </citation>
    <scope>NUCLEOTIDE SEQUENCE [LARGE SCALE GENOMIC DNA]</scope>
    <source>
        <strain evidence="2 3">CCMP1338</strain>
        <tissue evidence="2">Whole cell</tissue>
    </source>
</reference>
<evidence type="ECO:0000313" key="2">
    <source>
        <dbReference type="EMBL" id="KAJ8903221.1"/>
    </source>
</evidence>
<evidence type="ECO:0008006" key="4">
    <source>
        <dbReference type="Google" id="ProtNLM"/>
    </source>
</evidence>
<keyword evidence="3" id="KW-1185">Reference proteome</keyword>
<dbReference type="Gene3D" id="3.90.550.50">
    <property type="match status" value="1"/>
</dbReference>
<gene>
    <name evidence="2" type="ORF">NDN08_004331</name>
</gene>
<dbReference type="EMBL" id="JAMWBK010000007">
    <property type="protein sequence ID" value="KAJ8903221.1"/>
    <property type="molecule type" value="Genomic_DNA"/>
</dbReference>
<evidence type="ECO:0000256" key="1">
    <source>
        <dbReference type="SAM" id="Phobius"/>
    </source>
</evidence>
<proteinExistence type="predicted"/>
<protein>
    <recommendedName>
        <fullName evidence="4">Hexosyltransferase</fullName>
    </recommendedName>
</protein>
<dbReference type="AlphaFoldDB" id="A0AAV8URJ7"/>
<keyword evidence="1" id="KW-0812">Transmembrane</keyword>
<name>A0AAV8URJ7_9RHOD</name>
<organism evidence="2 3">
    <name type="scientific">Rhodosorus marinus</name>
    <dbReference type="NCBI Taxonomy" id="101924"/>
    <lineage>
        <taxon>Eukaryota</taxon>
        <taxon>Rhodophyta</taxon>
        <taxon>Stylonematophyceae</taxon>
        <taxon>Stylonematales</taxon>
        <taxon>Stylonemataceae</taxon>
        <taxon>Rhodosorus</taxon>
    </lineage>
</organism>
<keyword evidence="1" id="KW-0472">Membrane</keyword>
<feature type="transmembrane region" description="Helical" evidence="1">
    <location>
        <begin position="26"/>
        <end position="45"/>
    </location>
</feature>
<comment type="caution">
    <text evidence="2">The sequence shown here is derived from an EMBL/GenBank/DDBJ whole genome shotgun (WGS) entry which is preliminary data.</text>
</comment>